<feature type="transmembrane region" description="Helical" evidence="13">
    <location>
        <begin position="94"/>
        <end position="117"/>
    </location>
</feature>
<feature type="transmembrane region" description="Helical" evidence="13">
    <location>
        <begin position="240"/>
        <end position="262"/>
    </location>
</feature>
<keyword evidence="9 12" id="KW-0675">Receptor</keyword>
<name>A0A8T2JF87_9PIPI</name>
<feature type="transmembrane region" description="Helical" evidence="13">
    <location>
        <begin position="200"/>
        <end position="228"/>
    </location>
</feature>
<dbReference type="Pfam" id="PF13853">
    <property type="entry name" value="7tm_4"/>
    <property type="match status" value="1"/>
</dbReference>
<feature type="domain" description="G-protein coupled receptors family 1 profile" evidence="14">
    <location>
        <begin position="43"/>
        <end position="292"/>
    </location>
</feature>
<dbReference type="PRINTS" id="PR00237">
    <property type="entry name" value="GPCRRHODOPSN"/>
</dbReference>
<evidence type="ECO:0000256" key="11">
    <source>
        <dbReference type="ARBA" id="ARBA00023224"/>
    </source>
</evidence>
<dbReference type="InterPro" id="IPR000725">
    <property type="entry name" value="Olfact_rcpt"/>
</dbReference>
<dbReference type="Gene3D" id="1.20.1070.10">
    <property type="entry name" value="Rhodopsin 7-helix transmembrane proteins"/>
    <property type="match status" value="1"/>
</dbReference>
<keyword evidence="8 13" id="KW-0472">Membrane</keyword>
<evidence type="ECO:0000256" key="5">
    <source>
        <dbReference type="ARBA" id="ARBA00022725"/>
    </source>
</evidence>
<evidence type="ECO:0000256" key="9">
    <source>
        <dbReference type="ARBA" id="ARBA00023170"/>
    </source>
</evidence>
<dbReference type="FunFam" id="1.20.1070.10:FF:000010">
    <property type="entry name" value="Olfactory receptor"/>
    <property type="match status" value="1"/>
</dbReference>
<dbReference type="SUPFAM" id="SSF81321">
    <property type="entry name" value="Family A G protein-coupled receptor-like"/>
    <property type="match status" value="1"/>
</dbReference>
<keyword evidence="16" id="KW-1185">Reference proteome</keyword>
<evidence type="ECO:0000259" key="14">
    <source>
        <dbReference type="PROSITE" id="PS50262"/>
    </source>
</evidence>
<keyword evidence="10" id="KW-0325">Glycoprotein</keyword>
<gene>
    <name evidence="15" type="ORF">GDO86_009243</name>
</gene>
<evidence type="ECO:0000256" key="1">
    <source>
        <dbReference type="ARBA" id="ARBA00004651"/>
    </source>
</evidence>
<evidence type="ECO:0000256" key="7">
    <source>
        <dbReference type="ARBA" id="ARBA00023040"/>
    </source>
</evidence>
<evidence type="ECO:0000256" key="10">
    <source>
        <dbReference type="ARBA" id="ARBA00023180"/>
    </source>
</evidence>
<dbReference type="InterPro" id="IPR000276">
    <property type="entry name" value="GPCR_Rhodpsn"/>
</dbReference>
<evidence type="ECO:0000256" key="8">
    <source>
        <dbReference type="ARBA" id="ARBA00023136"/>
    </source>
</evidence>
<evidence type="ECO:0000256" key="2">
    <source>
        <dbReference type="ARBA" id="ARBA00022475"/>
    </source>
</evidence>
<feature type="transmembrane region" description="Helical" evidence="13">
    <location>
        <begin position="145"/>
        <end position="168"/>
    </location>
</feature>
<dbReference type="PROSITE" id="PS50262">
    <property type="entry name" value="G_PROTEIN_RECEP_F1_2"/>
    <property type="match status" value="1"/>
</dbReference>
<dbReference type="InterPro" id="IPR017452">
    <property type="entry name" value="GPCR_Rhodpsn_7TM"/>
</dbReference>
<dbReference type="GO" id="GO:0004930">
    <property type="term" value="F:G protein-coupled receptor activity"/>
    <property type="evidence" value="ECO:0007669"/>
    <property type="project" value="UniProtKB-KW"/>
</dbReference>
<dbReference type="EMBL" id="JAACNH010000004">
    <property type="protein sequence ID" value="KAG8443985.1"/>
    <property type="molecule type" value="Genomic_DNA"/>
</dbReference>
<keyword evidence="11 12" id="KW-0807">Transducer</keyword>
<accession>A0A8T2JF87</accession>
<keyword evidence="6 13" id="KW-1133">Transmembrane helix</keyword>
<evidence type="ECO:0000256" key="13">
    <source>
        <dbReference type="RuleBase" id="RU363047"/>
    </source>
</evidence>
<evidence type="ECO:0000256" key="12">
    <source>
        <dbReference type="RuleBase" id="RU000688"/>
    </source>
</evidence>
<keyword evidence="3 13" id="KW-0716">Sensory transduction</keyword>
<comment type="caution">
    <text evidence="15">The sequence shown here is derived from an EMBL/GenBank/DDBJ whole genome shotgun (WGS) entry which is preliminary data.</text>
</comment>
<keyword evidence="5 13" id="KW-0552">Olfaction</keyword>
<dbReference type="InterPro" id="IPR050516">
    <property type="entry name" value="Olfactory_GPCR"/>
</dbReference>
<keyword evidence="4 12" id="KW-0812">Transmembrane</keyword>
<comment type="subcellular location">
    <subcellularLocation>
        <location evidence="1 13">Cell membrane</location>
        <topology evidence="1 13">Multi-pass membrane protein</topology>
    </subcellularLocation>
</comment>
<keyword evidence="7 12" id="KW-0297">G-protein coupled receptor</keyword>
<dbReference type="PROSITE" id="PS00237">
    <property type="entry name" value="G_PROTEIN_RECEP_F1_1"/>
    <property type="match status" value="1"/>
</dbReference>
<comment type="similarity">
    <text evidence="12">Belongs to the G-protein coupled receptor 1 family.</text>
</comment>
<proteinExistence type="inferred from homology"/>
<dbReference type="GO" id="GO:0005886">
    <property type="term" value="C:plasma membrane"/>
    <property type="evidence" value="ECO:0007669"/>
    <property type="project" value="UniProtKB-SubCell"/>
</dbReference>
<dbReference type="Proteomes" id="UP000812440">
    <property type="component" value="Chromosome 5"/>
</dbReference>
<evidence type="ECO:0000313" key="15">
    <source>
        <dbReference type="EMBL" id="KAG8443985.1"/>
    </source>
</evidence>
<dbReference type="AlphaFoldDB" id="A0A8T2JF87"/>
<protein>
    <recommendedName>
        <fullName evidence="13">Olfactory receptor</fullName>
    </recommendedName>
</protein>
<evidence type="ECO:0000256" key="4">
    <source>
        <dbReference type="ARBA" id="ARBA00022692"/>
    </source>
</evidence>
<dbReference type="PANTHER" id="PTHR26452">
    <property type="entry name" value="OLFACTORY RECEPTOR"/>
    <property type="match status" value="1"/>
</dbReference>
<dbReference type="GO" id="GO:0004984">
    <property type="term" value="F:olfactory receptor activity"/>
    <property type="evidence" value="ECO:0007669"/>
    <property type="project" value="InterPro"/>
</dbReference>
<sequence length="322" mass="36547">MAEFATNESYITEFVILGFSNSLEQKVPLFLIFLLIYLFTLVSNLLIITLIFLHRNLHTPMYFFLCNLSFLDIFLTSVTAPNLLHNIISENKRISFSACIAQLFLFNILTTVEYMLLTSMSYDRYQAICNPLRYYQNMNKNTCQIFAGMAWIGGFLAPLPISISISALPFCSSNQINHIFCDVAPLLKIACGDTSATERLIFVAGVLVVLNCFILTVTSYVFIISTILKLSTSKGRRKAFSTCSSHLTAIILFYAMIASMYMKRPSSYSLDEGKVQSVLFSNIIPMLNPVIYTLKNNDVKETINRMTHISFKSLRSRRDTMK</sequence>
<dbReference type="OrthoDB" id="5967898at2759"/>
<dbReference type="CDD" id="cd13954">
    <property type="entry name" value="7tmA_OR"/>
    <property type="match status" value="1"/>
</dbReference>
<dbReference type="PRINTS" id="PR00245">
    <property type="entry name" value="OLFACTORYR"/>
</dbReference>
<keyword evidence="2 13" id="KW-1003">Cell membrane</keyword>
<evidence type="ECO:0000256" key="6">
    <source>
        <dbReference type="ARBA" id="ARBA00022989"/>
    </source>
</evidence>
<evidence type="ECO:0000256" key="3">
    <source>
        <dbReference type="ARBA" id="ARBA00022606"/>
    </source>
</evidence>
<feature type="transmembrane region" description="Helical" evidence="13">
    <location>
        <begin position="65"/>
        <end position="88"/>
    </location>
</feature>
<organism evidence="15 16">
    <name type="scientific">Hymenochirus boettgeri</name>
    <name type="common">Congo dwarf clawed frog</name>
    <dbReference type="NCBI Taxonomy" id="247094"/>
    <lineage>
        <taxon>Eukaryota</taxon>
        <taxon>Metazoa</taxon>
        <taxon>Chordata</taxon>
        <taxon>Craniata</taxon>
        <taxon>Vertebrata</taxon>
        <taxon>Euteleostomi</taxon>
        <taxon>Amphibia</taxon>
        <taxon>Batrachia</taxon>
        <taxon>Anura</taxon>
        <taxon>Pipoidea</taxon>
        <taxon>Pipidae</taxon>
        <taxon>Pipinae</taxon>
        <taxon>Hymenochirus</taxon>
    </lineage>
</organism>
<evidence type="ECO:0000313" key="16">
    <source>
        <dbReference type="Proteomes" id="UP000812440"/>
    </source>
</evidence>
<reference evidence="15" key="1">
    <citation type="thesis" date="2020" institute="ProQuest LLC" country="789 East Eisenhower Parkway, Ann Arbor, MI, USA">
        <title>Comparative Genomics and Chromosome Evolution.</title>
        <authorList>
            <person name="Mudd A.B."/>
        </authorList>
    </citation>
    <scope>NUCLEOTIDE SEQUENCE</scope>
    <source>
        <strain evidence="15">Female2</strain>
        <tissue evidence="15">Blood</tissue>
    </source>
</reference>
<feature type="transmembrane region" description="Helical" evidence="13">
    <location>
        <begin position="29"/>
        <end position="53"/>
    </location>
</feature>